<feature type="transmembrane region" description="Helical" evidence="5">
    <location>
        <begin position="210"/>
        <end position="228"/>
    </location>
</feature>
<dbReference type="Pfam" id="PF04142">
    <property type="entry name" value="Nuc_sug_transp"/>
    <property type="match status" value="1"/>
</dbReference>
<dbReference type="PANTHER" id="PTHR10231">
    <property type="entry name" value="NUCLEOTIDE-SUGAR TRANSMEMBRANE TRANSPORTER"/>
    <property type="match status" value="1"/>
</dbReference>
<gene>
    <name evidence="6" type="ORF">F5Z01DRAFT_607632</name>
</gene>
<feature type="non-terminal residue" evidence="6">
    <location>
        <position position="1"/>
    </location>
</feature>
<dbReference type="AlphaFoldDB" id="A0A9P8CPD2"/>
<comment type="subcellular location">
    <subcellularLocation>
        <location evidence="1">Membrane</location>
        <topology evidence="1">Multi-pass membrane protein</topology>
    </subcellularLocation>
</comment>
<evidence type="ECO:0000256" key="5">
    <source>
        <dbReference type="SAM" id="Phobius"/>
    </source>
</evidence>
<dbReference type="GO" id="GO:0000139">
    <property type="term" value="C:Golgi membrane"/>
    <property type="evidence" value="ECO:0007669"/>
    <property type="project" value="InterPro"/>
</dbReference>
<reference evidence="6" key="1">
    <citation type="journal article" date="2021" name="IMA Fungus">
        <title>Genomic characterization of three marine fungi, including Emericellopsis atlantica sp. nov. with signatures of a generalist lifestyle and marine biomass degradation.</title>
        <authorList>
            <person name="Hagestad O.C."/>
            <person name="Hou L."/>
            <person name="Andersen J.H."/>
            <person name="Hansen E.H."/>
            <person name="Altermark B."/>
            <person name="Li C."/>
            <person name="Kuhnert E."/>
            <person name="Cox R.J."/>
            <person name="Crous P.W."/>
            <person name="Spatafora J.W."/>
            <person name="Lail K."/>
            <person name="Amirebrahimi M."/>
            <person name="Lipzen A."/>
            <person name="Pangilinan J."/>
            <person name="Andreopoulos W."/>
            <person name="Hayes R.D."/>
            <person name="Ng V."/>
            <person name="Grigoriev I.V."/>
            <person name="Jackson S.A."/>
            <person name="Sutton T.D.S."/>
            <person name="Dobson A.D.W."/>
            <person name="Rama T."/>
        </authorList>
    </citation>
    <scope>NUCLEOTIDE SEQUENCE</scope>
    <source>
        <strain evidence="6">TS7</strain>
    </source>
</reference>
<feature type="transmembrane region" description="Helical" evidence="5">
    <location>
        <begin position="162"/>
        <end position="179"/>
    </location>
</feature>
<evidence type="ECO:0000256" key="3">
    <source>
        <dbReference type="ARBA" id="ARBA00022989"/>
    </source>
</evidence>
<evidence type="ECO:0000256" key="1">
    <source>
        <dbReference type="ARBA" id="ARBA00004141"/>
    </source>
</evidence>
<dbReference type="Proteomes" id="UP000887229">
    <property type="component" value="Unassembled WGS sequence"/>
</dbReference>
<dbReference type="GO" id="GO:0015165">
    <property type="term" value="F:pyrimidine nucleotide-sugar transmembrane transporter activity"/>
    <property type="evidence" value="ECO:0007669"/>
    <property type="project" value="InterPro"/>
</dbReference>
<feature type="transmembrane region" description="Helical" evidence="5">
    <location>
        <begin position="136"/>
        <end position="156"/>
    </location>
</feature>
<feature type="transmembrane region" description="Helical" evidence="5">
    <location>
        <begin position="42"/>
        <end position="63"/>
    </location>
</feature>
<accession>A0A9P8CPD2</accession>
<comment type="caution">
    <text evidence="6">The sequence shown here is derived from an EMBL/GenBank/DDBJ whole genome shotgun (WGS) entry which is preliminary data.</text>
</comment>
<keyword evidence="3 5" id="KW-1133">Transmembrane helix</keyword>
<proteinExistence type="predicted"/>
<name>A0A9P8CPD2_9HYPO</name>
<feature type="non-terminal residue" evidence="6">
    <location>
        <position position="511"/>
    </location>
</feature>
<feature type="transmembrane region" description="Helical" evidence="5">
    <location>
        <begin position="108"/>
        <end position="129"/>
    </location>
</feature>
<dbReference type="RefSeq" id="XP_046118322.1">
    <property type="nucleotide sequence ID" value="XM_046260775.1"/>
</dbReference>
<evidence type="ECO:0000313" key="6">
    <source>
        <dbReference type="EMBL" id="KAG9254398.1"/>
    </source>
</evidence>
<feature type="transmembrane region" description="Helical" evidence="5">
    <location>
        <begin position="75"/>
        <end position="96"/>
    </location>
</feature>
<protein>
    <recommendedName>
        <fullName evidence="8">UDP-galactose transporter</fullName>
    </recommendedName>
</protein>
<evidence type="ECO:0000256" key="4">
    <source>
        <dbReference type="ARBA" id="ARBA00023136"/>
    </source>
</evidence>
<evidence type="ECO:0000313" key="7">
    <source>
        <dbReference type="Proteomes" id="UP000887229"/>
    </source>
</evidence>
<dbReference type="GeneID" id="70291678"/>
<keyword evidence="2 5" id="KW-0812">Transmembrane</keyword>
<feature type="transmembrane region" description="Helical" evidence="5">
    <location>
        <begin position="12"/>
        <end position="30"/>
    </location>
</feature>
<organism evidence="6 7">
    <name type="scientific">Emericellopsis atlantica</name>
    <dbReference type="NCBI Taxonomy" id="2614577"/>
    <lineage>
        <taxon>Eukaryota</taxon>
        <taxon>Fungi</taxon>
        <taxon>Dikarya</taxon>
        <taxon>Ascomycota</taxon>
        <taxon>Pezizomycotina</taxon>
        <taxon>Sordariomycetes</taxon>
        <taxon>Hypocreomycetidae</taxon>
        <taxon>Hypocreales</taxon>
        <taxon>Bionectriaceae</taxon>
        <taxon>Emericellopsis</taxon>
    </lineage>
</organism>
<evidence type="ECO:0000256" key="2">
    <source>
        <dbReference type="ARBA" id="ARBA00022692"/>
    </source>
</evidence>
<dbReference type="InterPro" id="IPR007271">
    <property type="entry name" value="Nuc_sug_transpt"/>
</dbReference>
<evidence type="ECO:0008006" key="8">
    <source>
        <dbReference type="Google" id="ProtNLM"/>
    </source>
</evidence>
<sequence>IVETEANNVSRMQWLAIALQLCGLLVTQYTPDSGTTYTPLTYMLIMFHVFLGALAGVYNQVLLQRESCSLHANNMTLYAAGTLFNLCGHLLVRVVSPEEPIFLHGFDRLGAILVIVSNVFVGLAITAVYKYADAVVECFATASATGILLYVLTILFHTHLGFLAIPGTLLVVIASWIYIRNPPPPRPAESKPAGRCSYLFSAAMGKWPKISLLGAFLQTMLVVILLWVPDITLREEDDDVSHSVLLDSPFRNTMAFVRWNHAIPERIPAIMKYEPFFHTMHLSMRDSIEGEPESFLNMTHDQHVNTGHPQEPVAKTMKLILEYEPEIDGMLFFHFDAWVTPMESMGMDMTRMAIPMDGGPNFRCYETIPADKWEHAQQRTFSLPWAGRSLADDGEVGASPRRYSKEKRAGCRGWSDIYCIPRRFFADYIFLVERVFHDTFHEMSVATMMHMIDRTRSRTHFTSFIDPMPCWGSCCSETPSEDALLWHRCGHKLDLRSDRAQLHWDRIDAAA</sequence>
<dbReference type="OrthoDB" id="408493at2759"/>
<dbReference type="EMBL" id="MU251254">
    <property type="protein sequence ID" value="KAG9254398.1"/>
    <property type="molecule type" value="Genomic_DNA"/>
</dbReference>
<keyword evidence="7" id="KW-1185">Reference proteome</keyword>
<keyword evidence="4 5" id="KW-0472">Membrane</keyword>